<comment type="caution">
    <text evidence="8">The sequence shown here is derived from an EMBL/GenBank/DDBJ whole genome shotgun (WGS) entry which is preliminary data.</text>
</comment>
<protein>
    <submittedName>
        <fullName evidence="8">MFS transporter</fullName>
    </submittedName>
</protein>
<dbReference type="EMBL" id="JACBAZ010000001">
    <property type="protein sequence ID" value="NWK54183.1"/>
    <property type="molecule type" value="Genomic_DNA"/>
</dbReference>
<feature type="transmembrane region" description="Helical" evidence="7">
    <location>
        <begin position="208"/>
        <end position="228"/>
    </location>
</feature>
<feature type="transmembrane region" description="Helical" evidence="7">
    <location>
        <begin position="399"/>
        <end position="421"/>
    </location>
</feature>
<dbReference type="InterPro" id="IPR036259">
    <property type="entry name" value="MFS_trans_sf"/>
</dbReference>
<dbReference type="PANTHER" id="PTHR11328:SF28">
    <property type="entry name" value="MAJOR FACILITATOR SUPERFAMILY DOMAIN-CONTAINING PROTEIN 12"/>
    <property type="match status" value="1"/>
</dbReference>
<feature type="transmembrane region" description="Helical" evidence="7">
    <location>
        <begin position="43"/>
        <end position="62"/>
    </location>
</feature>
<name>A0A851G995_9BACT</name>
<feature type="transmembrane region" description="Helical" evidence="7">
    <location>
        <begin position="20"/>
        <end position="37"/>
    </location>
</feature>
<evidence type="ECO:0000256" key="3">
    <source>
        <dbReference type="ARBA" id="ARBA00022475"/>
    </source>
</evidence>
<comment type="similarity">
    <text evidence="2">Belongs to the sodium:galactoside symporter (TC 2.A.2) family.</text>
</comment>
<dbReference type="InterPro" id="IPR039672">
    <property type="entry name" value="MFS_2"/>
</dbReference>
<comment type="subcellular location">
    <subcellularLocation>
        <location evidence="1">Cell membrane</location>
        <topology evidence="1">Multi-pass membrane protein</topology>
    </subcellularLocation>
</comment>
<keyword evidence="6 7" id="KW-0472">Membrane</keyword>
<dbReference type="InterPro" id="IPR018043">
    <property type="entry name" value="Na/Gal_symport_CS"/>
</dbReference>
<dbReference type="RefSeq" id="WP_178930726.1">
    <property type="nucleotide sequence ID" value="NZ_JACBAZ010000001.1"/>
</dbReference>
<evidence type="ECO:0000256" key="6">
    <source>
        <dbReference type="ARBA" id="ARBA00023136"/>
    </source>
</evidence>
<dbReference type="PROSITE" id="PS00872">
    <property type="entry name" value="NA_GALACTOSIDE_SYMP"/>
    <property type="match status" value="1"/>
</dbReference>
<dbReference type="Proteomes" id="UP000557872">
    <property type="component" value="Unassembled WGS sequence"/>
</dbReference>
<evidence type="ECO:0000313" key="8">
    <source>
        <dbReference type="EMBL" id="NWK54183.1"/>
    </source>
</evidence>
<dbReference type="Gene3D" id="1.20.1250.20">
    <property type="entry name" value="MFS general substrate transporter like domains"/>
    <property type="match status" value="1"/>
</dbReference>
<evidence type="ECO:0000313" key="9">
    <source>
        <dbReference type="Proteomes" id="UP000557872"/>
    </source>
</evidence>
<dbReference type="PANTHER" id="PTHR11328">
    <property type="entry name" value="MAJOR FACILITATOR SUPERFAMILY DOMAIN-CONTAINING PROTEIN"/>
    <property type="match status" value="1"/>
</dbReference>
<feature type="transmembrane region" description="Helical" evidence="7">
    <location>
        <begin position="168"/>
        <end position="188"/>
    </location>
</feature>
<accession>A0A851G995</accession>
<sequence>MKHIPRHPVSATDRISNQQLVAYGLGGLIPIALFNIAGQLMGLIGNIGLGLSAFWLGVVLIIPRLWDAVSDPVMGHFSDNIRTRWGRRRPFLLMGGIAVALSFVLMWWVPKGPAIEAWFGSEAAYEWFQLGYILVFLLIFFTACTIFEIPHGALGMEMSKDPHERTRLFGAKSFWGNLFAMGTPWLFALANLDFFKGTGGNEADGMRWVSMLIAVVLIPLSIWWFVVCKEPGFERVQKQKKEGFWHNMKVAVKNQTFRRLVVIIFALAMGFNFVGLLNYYITIFYLYGGDKAAAGPLLGINGTIWAVTGLLAVFPLNWVGRSLGKKWTLALAIGLMSLAQLSKIVCYNPSSPYLVIIPTVLLSAGMLMFFTMGSSMLGDICDEDDLATGTRSEGSYYSVYWWFIKLGTAFASFVTGSLIVLSQFDEKQTKGVDELEGAVKKAQEQFEKENRESASGQLEQAKKISSELIAHFSEKGDAFPHSRDHYDLLIEQTQSVNHQLDHMLGSQTEDPVSAASFVGLTDQIEPITQQTPTALLRLRIFEIGLPLVLCVVSFWLLRFYPLTDKRSYEVKHLLEERNKLGEEEE</sequence>
<dbReference type="Pfam" id="PF13347">
    <property type="entry name" value="MFS_2"/>
    <property type="match status" value="1"/>
</dbReference>
<evidence type="ECO:0000256" key="5">
    <source>
        <dbReference type="ARBA" id="ARBA00022989"/>
    </source>
</evidence>
<evidence type="ECO:0000256" key="4">
    <source>
        <dbReference type="ARBA" id="ARBA00022692"/>
    </source>
</evidence>
<feature type="transmembrane region" description="Helical" evidence="7">
    <location>
        <begin position="538"/>
        <end position="557"/>
    </location>
</feature>
<keyword evidence="4 7" id="KW-0812">Transmembrane</keyword>
<dbReference type="GO" id="GO:0006814">
    <property type="term" value="P:sodium ion transport"/>
    <property type="evidence" value="ECO:0007669"/>
    <property type="project" value="InterPro"/>
</dbReference>
<dbReference type="GO" id="GO:0008643">
    <property type="term" value="P:carbohydrate transport"/>
    <property type="evidence" value="ECO:0007669"/>
    <property type="project" value="InterPro"/>
</dbReference>
<feature type="transmembrane region" description="Helical" evidence="7">
    <location>
        <begin position="129"/>
        <end position="147"/>
    </location>
</feature>
<dbReference type="AlphaFoldDB" id="A0A851G995"/>
<evidence type="ECO:0000256" key="2">
    <source>
        <dbReference type="ARBA" id="ARBA00009617"/>
    </source>
</evidence>
<dbReference type="GO" id="GO:0015293">
    <property type="term" value="F:symporter activity"/>
    <property type="evidence" value="ECO:0007669"/>
    <property type="project" value="InterPro"/>
</dbReference>
<keyword evidence="5 7" id="KW-1133">Transmembrane helix</keyword>
<feature type="transmembrane region" description="Helical" evidence="7">
    <location>
        <begin position="293"/>
        <end position="315"/>
    </location>
</feature>
<proteinExistence type="inferred from homology"/>
<feature type="transmembrane region" description="Helical" evidence="7">
    <location>
        <begin position="91"/>
        <end position="109"/>
    </location>
</feature>
<reference evidence="8 9" key="1">
    <citation type="submission" date="2020-07" db="EMBL/GenBank/DDBJ databases">
        <title>Roseicoccus Jingziensis gen. nov., sp. nov., isolated from coastal seawater.</title>
        <authorList>
            <person name="Feng X."/>
        </authorList>
    </citation>
    <scope>NUCLEOTIDE SEQUENCE [LARGE SCALE GENOMIC DNA]</scope>
    <source>
        <strain evidence="8 9">N1E253</strain>
    </source>
</reference>
<feature type="transmembrane region" description="Helical" evidence="7">
    <location>
        <begin position="260"/>
        <end position="287"/>
    </location>
</feature>
<evidence type="ECO:0000256" key="1">
    <source>
        <dbReference type="ARBA" id="ARBA00004651"/>
    </source>
</evidence>
<organism evidence="8 9">
    <name type="scientific">Oceaniferula marina</name>
    <dbReference type="NCBI Taxonomy" id="2748318"/>
    <lineage>
        <taxon>Bacteria</taxon>
        <taxon>Pseudomonadati</taxon>
        <taxon>Verrucomicrobiota</taxon>
        <taxon>Verrucomicrobiia</taxon>
        <taxon>Verrucomicrobiales</taxon>
        <taxon>Verrucomicrobiaceae</taxon>
        <taxon>Oceaniferula</taxon>
    </lineage>
</organism>
<feature type="transmembrane region" description="Helical" evidence="7">
    <location>
        <begin position="351"/>
        <end position="370"/>
    </location>
</feature>
<gene>
    <name evidence="8" type="ORF">HW115_01055</name>
</gene>
<dbReference type="SUPFAM" id="SSF103473">
    <property type="entry name" value="MFS general substrate transporter"/>
    <property type="match status" value="1"/>
</dbReference>
<evidence type="ECO:0000256" key="7">
    <source>
        <dbReference type="SAM" id="Phobius"/>
    </source>
</evidence>
<dbReference type="GO" id="GO:0005886">
    <property type="term" value="C:plasma membrane"/>
    <property type="evidence" value="ECO:0007669"/>
    <property type="project" value="UniProtKB-SubCell"/>
</dbReference>
<keyword evidence="3" id="KW-1003">Cell membrane</keyword>
<keyword evidence="9" id="KW-1185">Reference proteome</keyword>